<dbReference type="Pfam" id="PF05147">
    <property type="entry name" value="LANC_like"/>
    <property type="match status" value="1"/>
</dbReference>
<dbReference type="NCBIfam" id="TIGR03897">
    <property type="entry name" value="lanti_2_LanM"/>
    <property type="match status" value="1"/>
</dbReference>
<dbReference type="RefSeq" id="WP_078787336.1">
    <property type="nucleotide sequence ID" value="NZ_FMTO01000007.1"/>
</dbReference>
<dbReference type="Pfam" id="PF13575">
    <property type="entry name" value="DUF4135"/>
    <property type="match status" value="1"/>
</dbReference>
<dbReference type="GO" id="GO:0005975">
    <property type="term" value="P:carbohydrate metabolic process"/>
    <property type="evidence" value="ECO:0007669"/>
    <property type="project" value="InterPro"/>
</dbReference>
<organism evidence="3 4">
    <name type="scientific">Eubacterium ruminantium</name>
    <dbReference type="NCBI Taxonomy" id="42322"/>
    <lineage>
        <taxon>Bacteria</taxon>
        <taxon>Bacillati</taxon>
        <taxon>Bacillota</taxon>
        <taxon>Clostridia</taxon>
        <taxon>Eubacteriales</taxon>
        <taxon>Eubacteriaceae</taxon>
        <taxon>Eubacterium</taxon>
    </lineage>
</organism>
<feature type="binding site" evidence="1">
    <location>
        <position position="865"/>
    </location>
    <ligand>
        <name>Zn(2+)</name>
        <dbReference type="ChEBI" id="CHEBI:29105"/>
    </ligand>
</feature>
<dbReference type="InterPro" id="IPR025410">
    <property type="entry name" value="Lant_dehyd"/>
</dbReference>
<dbReference type="SUPFAM" id="SSF158745">
    <property type="entry name" value="LanC-like"/>
    <property type="match status" value="1"/>
</dbReference>
<dbReference type="Proteomes" id="UP000189857">
    <property type="component" value="Unassembled WGS sequence"/>
</dbReference>
<dbReference type="GO" id="GO:0046872">
    <property type="term" value="F:metal ion binding"/>
    <property type="evidence" value="ECO:0007669"/>
    <property type="project" value="UniProtKB-KW"/>
</dbReference>
<keyword evidence="1" id="KW-0862">Zinc</keyword>
<feature type="domain" description="Lantibiotic biosynthesis protein dehydration" evidence="2">
    <location>
        <begin position="139"/>
        <end position="499"/>
    </location>
</feature>
<name>A0A1T4N6M9_9FIRM</name>
<dbReference type="AlphaFoldDB" id="A0A1T4N6M9"/>
<evidence type="ECO:0000256" key="1">
    <source>
        <dbReference type="PIRSR" id="PIRSR607822-1"/>
    </source>
</evidence>
<feature type="binding site" evidence="1">
    <location>
        <position position="821"/>
    </location>
    <ligand>
        <name>Zn(2+)</name>
        <dbReference type="ChEBI" id="CHEBI:29105"/>
    </ligand>
</feature>
<dbReference type="PIRSF" id="PIRSF037228">
    <property type="entry name" value="Lant_mod_RumM"/>
    <property type="match status" value="1"/>
</dbReference>
<dbReference type="InterPro" id="IPR017146">
    <property type="entry name" value="Lanti_2_LanM"/>
</dbReference>
<dbReference type="EMBL" id="FUXA01000008">
    <property type="protein sequence ID" value="SJZ74864.1"/>
    <property type="molecule type" value="Genomic_DNA"/>
</dbReference>
<feature type="binding site" evidence="1">
    <location>
        <position position="864"/>
    </location>
    <ligand>
        <name>Zn(2+)</name>
        <dbReference type="ChEBI" id="CHEBI:29105"/>
    </ligand>
</feature>
<dbReference type="OrthoDB" id="9148343at2"/>
<proteinExistence type="predicted"/>
<evidence type="ECO:0000313" key="3">
    <source>
        <dbReference type="EMBL" id="SJZ74864.1"/>
    </source>
</evidence>
<evidence type="ECO:0000259" key="2">
    <source>
        <dbReference type="Pfam" id="PF13575"/>
    </source>
</evidence>
<keyword evidence="4" id="KW-1185">Reference proteome</keyword>
<gene>
    <name evidence="3" type="ORF">SAMN02745110_01499</name>
</gene>
<dbReference type="InterPro" id="IPR012341">
    <property type="entry name" value="6hp_glycosidase-like_sf"/>
</dbReference>
<dbReference type="InterPro" id="IPR007822">
    <property type="entry name" value="LANC-like"/>
</dbReference>
<sequence>MIEYERKVYPEIDKQEFDESIQPLLRSMEELHIEKKDKEESFYSESLEFNNEQYPYHNSCFLLSKEIWERYWDDSLNEYLSDYDKFENETLESLAGLIFSYFIRCFAEQIKNKDKGYKDYKDYNLRLLGTGFEELSNDYPVVWSRCMGLIENKIGFLVDTLGTVSRNRKEIADTFGIDPDVKIVSLESGGDTHNKGKSVSVIYFENGKKIVFKPRSVKGEKGYVKLAEELNEKFGTGLYAYKVLDLENSGFISFVERDESFQDMYKAGEMACLMYLLNATDMHYSNILWTKGGPVPIDLETLFRIPRVKKGLAESDKSAYSFMESSVYSTGVLPIQLGKSKNAVDVGFTGNRGEFSESPIKQIIVNDGFSKGINIKWSSNKSHKMIQYNKTDEKEIIEKCDYIVKGFTMMYKRILRDKEAFAEIVKRNYKGASLRYIHNMTYRYEQILRSLTSPQAAKDINITKMLLSRTGILSLKSETSIVESEIKQLFRGDVPYFSIDFSSRDIKADGKVVTSCKRSPEEIFAEKVERISEEDMEQQIKIIKFSFIAKLSDPDVKERKNPEDVIRYLADKLCDEVRDDHFQHLPITWVGPVLNHMENTWMPGVLGYDLYSGRIGPSVALLLAGKLLGEQRYTDVGYKMFDSSINILKDEKYEIRNLLAAGVGFYSGFTSIVWGINEAGKILGKDDWCQVAVDSFKIIDDKLLEIDDNFFDMICGKSAAIIFRHKIDKNYRLTRDQLEKIIEAGEKKLRNRDEMMTIGLAHGVCQIIWFFSVLEQIYHSAKITRIIKEADEVIRESYTSDIGNFIVYENENDHDVSSSWCNGLSGILLAYYEGYKVGIYKREDVEDIIEKLISSYIPDIPILCHGTLGIEEILEYISRDFKEETEFMLKHLNLGMCNADNIYNYFKHENGRYSLSPGYMTGQSGAICYLSKKKGLGLSVFPLTMGE</sequence>
<protein>
    <submittedName>
        <fullName evidence="3">Type 2 lantibiotic biosynthesis protein LanM</fullName>
    </submittedName>
</protein>
<reference evidence="3 4" key="1">
    <citation type="submission" date="2017-02" db="EMBL/GenBank/DDBJ databases">
        <authorList>
            <person name="Peterson S.W."/>
        </authorList>
    </citation>
    <scope>NUCLEOTIDE SEQUENCE [LARGE SCALE GENOMIC DNA]</scope>
    <source>
        <strain evidence="3 4">ATCC 17233</strain>
    </source>
</reference>
<keyword evidence="1" id="KW-0479">Metal-binding</keyword>
<accession>A0A1T4N6M9</accession>
<dbReference type="Gene3D" id="1.50.10.10">
    <property type="match status" value="1"/>
</dbReference>
<dbReference type="SMART" id="SM01260">
    <property type="entry name" value="LANC_like"/>
    <property type="match status" value="1"/>
</dbReference>
<evidence type="ECO:0000313" key="4">
    <source>
        <dbReference type="Proteomes" id="UP000189857"/>
    </source>
</evidence>
<dbReference type="GO" id="GO:0031179">
    <property type="term" value="P:peptide modification"/>
    <property type="evidence" value="ECO:0007669"/>
    <property type="project" value="InterPro"/>
</dbReference>